<dbReference type="GO" id="GO:0032259">
    <property type="term" value="P:methylation"/>
    <property type="evidence" value="ECO:0007669"/>
    <property type="project" value="UniProtKB-KW"/>
</dbReference>
<dbReference type="InterPro" id="IPR042086">
    <property type="entry name" value="MeTrfase_capping"/>
</dbReference>
<evidence type="ECO:0000256" key="2">
    <source>
        <dbReference type="ARBA" id="ARBA00022679"/>
    </source>
</evidence>
<reference evidence="6" key="1">
    <citation type="submission" date="2018-02" db="EMBL/GenBank/DDBJ databases">
        <authorList>
            <person name="Cohen D.B."/>
            <person name="Kent A.D."/>
        </authorList>
    </citation>
    <scope>NUCLEOTIDE SEQUENCE</scope>
</reference>
<evidence type="ECO:0000313" key="6">
    <source>
        <dbReference type="EMBL" id="SPC88565.1"/>
    </source>
</evidence>
<dbReference type="Gene3D" id="3.40.50.150">
    <property type="entry name" value="Vaccinia Virus protein VP39"/>
    <property type="match status" value="1"/>
</dbReference>
<organism evidence="6">
    <name type="scientific">Fagus sylvatica</name>
    <name type="common">Beechnut</name>
    <dbReference type="NCBI Taxonomy" id="28930"/>
    <lineage>
        <taxon>Eukaryota</taxon>
        <taxon>Viridiplantae</taxon>
        <taxon>Streptophyta</taxon>
        <taxon>Embryophyta</taxon>
        <taxon>Tracheophyta</taxon>
        <taxon>Spermatophyta</taxon>
        <taxon>Magnoliopsida</taxon>
        <taxon>eudicotyledons</taxon>
        <taxon>Gunneridae</taxon>
        <taxon>Pentapetalae</taxon>
        <taxon>rosids</taxon>
        <taxon>fabids</taxon>
        <taxon>Fagales</taxon>
        <taxon>Fagaceae</taxon>
        <taxon>Fagus</taxon>
    </lineage>
</organism>
<dbReference type="GO" id="GO:0046872">
    <property type="term" value="F:metal ion binding"/>
    <property type="evidence" value="ECO:0007669"/>
    <property type="project" value="UniProtKB-KW"/>
</dbReference>
<dbReference type="Pfam" id="PF03492">
    <property type="entry name" value="Methyltransf_7"/>
    <property type="match status" value="1"/>
</dbReference>
<dbReference type="InterPro" id="IPR005299">
    <property type="entry name" value="MeTrfase_7"/>
</dbReference>
<dbReference type="InterPro" id="IPR029063">
    <property type="entry name" value="SAM-dependent_MTases_sf"/>
</dbReference>
<accession>A0A2N9FN65</accession>
<protein>
    <recommendedName>
        <fullName evidence="7">S-adenosylmethionine-dependent methyltransferase</fullName>
    </recommendedName>
</protein>
<dbReference type="PANTHER" id="PTHR31009">
    <property type="entry name" value="S-ADENOSYL-L-METHIONINE:CARBOXYL METHYLTRANSFERASE FAMILY PROTEIN"/>
    <property type="match status" value="1"/>
</dbReference>
<gene>
    <name evidence="6" type="ORF">FSB_LOCUS16447</name>
</gene>
<keyword evidence="3" id="KW-0479">Metal-binding</keyword>
<keyword evidence="2" id="KW-0808">Transferase</keyword>
<feature type="region of interest" description="Disordered" evidence="5">
    <location>
        <begin position="1"/>
        <end position="25"/>
    </location>
</feature>
<evidence type="ECO:0000256" key="4">
    <source>
        <dbReference type="ARBA" id="ARBA00022842"/>
    </source>
</evidence>
<evidence type="ECO:0000256" key="1">
    <source>
        <dbReference type="ARBA" id="ARBA00022603"/>
    </source>
</evidence>
<sequence length="367" mass="41334">MMKREVMEDSITMNGGDGPNSYTQNSKFQRAASDQVKVLLSNTIQEKLTIENTSNATNQQVFKIVDLGCSVGPNTFACVQTVVEAVEHTFKTLGLESELPEFQVFFNDNVNNDFNTLFKALPLDRQYMAAGVPGSFHGQLFPKDSLNFMHSAFALHWLTKVPEEVTKENSPAWNKGRITYVGSSHEVLQAYTEQFLKDIKAFFSARAVELINHGLLAILMPCRPEGTLPSDSIVMHILEVLAFALTDMAKEGLISEALVDSINLPIFIPSATEVKKVISNIENLTIERSEKIYYLPKKLSTPEDVRFCTVHVRAVTEGILCKHFGPELIDEIFERYSKKIEEFSKTLDYAHVEKMENLFLLVKRNAI</sequence>
<dbReference type="EMBL" id="OIVN01001002">
    <property type="protein sequence ID" value="SPC88565.1"/>
    <property type="molecule type" value="Genomic_DNA"/>
</dbReference>
<evidence type="ECO:0000256" key="3">
    <source>
        <dbReference type="ARBA" id="ARBA00022723"/>
    </source>
</evidence>
<dbReference type="SUPFAM" id="SSF53335">
    <property type="entry name" value="S-adenosyl-L-methionine-dependent methyltransferases"/>
    <property type="match status" value="1"/>
</dbReference>
<keyword evidence="4" id="KW-0460">Magnesium</keyword>
<proteinExistence type="predicted"/>
<dbReference type="Gene3D" id="1.10.1200.270">
    <property type="entry name" value="Methyltransferase, alpha-helical capping domain"/>
    <property type="match status" value="1"/>
</dbReference>
<evidence type="ECO:0000256" key="5">
    <source>
        <dbReference type="SAM" id="MobiDB-lite"/>
    </source>
</evidence>
<name>A0A2N9FN65_FAGSY</name>
<keyword evidence="1" id="KW-0489">Methyltransferase</keyword>
<evidence type="ECO:0008006" key="7">
    <source>
        <dbReference type="Google" id="ProtNLM"/>
    </source>
</evidence>
<dbReference type="GO" id="GO:0008168">
    <property type="term" value="F:methyltransferase activity"/>
    <property type="evidence" value="ECO:0007669"/>
    <property type="project" value="UniProtKB-KW"/>
</dbReference>
<dbReference type="AlphaFoldDB" id="A0A2N9FN65"/>